<dbReference type="RefSeq" id="WP_050724842.1">
    <property type="nucleotide sequence ID" value="NZ_CP012332.1"/>
</dbReference>
<dbReference type="SUPFAM" id="SSF51735">
    <property type="entry name" value="NAD(P)-binding Rossmann-fold domains"/>
    <property type="match status" value="1"/>
</dbReference>
<name>A0A0K1PA62_9BACT</name>
<dbReference type="PANTHER" id="PTHR43245">
    <property type="entry name" value="BIFUNCTIONAL POLYMYXIN RESISTANCE PROTEIN ARNA"/>
    <property type="match status" value="1"/>
</dbReference>
<dbReference type="InterPro" id="IPR050177">
    <property type="entry name" value="Lipid_A_modif_metabolic_enz"/>
</dbReference>
<dbReference type="Proteomes" id="UP000055590">
    <property type="component" value="Chromosome"/>
</dbReference>
<evidence type="ECO:0000259" key="1">
    <source>
        <dbReference type="Pfam" id="PF01370"/>
    </source>
</evidence>
<dbReference type="AlphaFoldDB" id="A0A0K1PA62"/>
<dbReference type="InterPro" id="IPR036291">
    <property type="entry name" value="NAD(P)-bd_dom_sf"/>
</dbReference>
<feature type="domain" description="NAD-dependent epimerase/dehydratase" evidence="1">
    <location>
        <begin position="21"/>
        <end position="247"/>
    </location>
</feature>
<organism evidence="2 3">
    <name type="scientific">Vulgatibacter incomptus</name>
    <dbReference type="NCBI Taxonomy" id="1391653"/>
    <lineage>
        <taxon>Bacteria</taxon>
        <taxon>Pseudomonadati</taxon>
        <taxon>Myxococcota</taxon>
        <taxon>Myxococcia</taxon>
        <taxon>Myxococcales</taxon>
        <taxon>Cystobacterineae</taxon>
        <taxon>Vulgatibacteraceae</taxon>
        <taxon>Vulgatibacter</taxon>
    </lineage>
</organism>
<reference evidence="2 3" key="1">
    <citation type="submission" date="2015-08" db="EMBL/GenBank/DDBJ databases">
        <authorList>
            <person name="Babu N.S."/>
            <person name="Beckwith C.J."/>
            <person name="Beseler K.G."/>
            <person name="Brison A."/>
            <person name="Carone J.V."/>
            <person name="Caskin T.P."/>
            <person name="Diamond M."/>
            <person name="Durham M.E."/>
            <person name="Foxe J.M."/>
            <person name="Go M."/>
            <person name="Henderson B.A."/>
            <person name="Jones I.B."/>
            <person name="McGettigan J.A."/>
            <person name="Micheletti S.J."/>
            <person name="Nasrallah M.E."/>
            <person name="Ortiz D."/>
            <person name="Piller C.R."/>
            <person name="Privatt S.R."/>
            <person name="Schneider S.L."/>
            <person name="Sharp S."/>
            <person name="Smith T.C."/>
            <person name="Stanton J.D."/>
            <person name="Ullery H.E."/>
            <person name="Wilson R.J."/>
            <person name="Serrano M.G."/>
            <person name="Buck G."/>
            <person name="Lee V."/>
            <person name="Wang Y."/>
            <person name="Carvalho R."/>
            <person name="Voegtly L."/>
            <person name="Shi R."/>
            <person name="Duckworth R."/>
            <person name="Johnson A."/>
            <person name="Loviza R."/>
            <person name="Walstead R."/>
            <person name="Shah Z."/>
            <person name="Kiflezghi M."/>
            <person name="Wade K."/>
            <person name="Ball S.L."/>
            <person name="Bradley K.W."/>
            <person name="Asai D.J."/>
            <person name="Bowman C.A."/>
            <person name="Russell D.A."/>
            <person name="Pope W.H."/>
            <person name="Jacobs-Sera D."/>
            <person name="Hendrix R.W."/>
            <person name="Hatfull G.F."/>
        </authorList>
    </citation>
    <scope>NUCLEOTIDE SEQUENCE [LARGE SCALE GENOMIC DNA]</scope>
    <source>
        <strain evidence="2 3">DSM 27710</strain>
    </source>
</reference>
<dbReference type="PANTHER" id="PTHR43245:SF52">
    <property type="entry name" value="NAD-DEPENDENT EPIMERASE_DEHYDRATASE"/>
    <property type="match status" value="1"/>
</dbReference>
<evidence type="ECO:0000313" key="2">
    <source>
        <dbReference type="EMBL" id="AKU90392.1"/>
    </source>
</evidence>
<dbReference type="EMBL" id="CP012332">
    <property type="protein sequence ID" value="AKU90392.1"/>
    <property type="molecule type" value="Genomic_DNA"/>
</dbReference>
<dbReference type="KEGG" id="vin:AKJ08_0779"/>
<dbReference type="Pfam" id="PF01370">
    <property type="entry name" value="Epimerase"/>
    <property type="match status" value="1"/>
</dbReference>
<dbReference type="Gene3D" id="3.40.50.720">
    <property type="entry name" value="NAD(P)-binding Rossmann-like Domain"/>
    <property type="match status" value="1"/>
</dbReference>
<dbReference type="STRING" id="1391653.AKJ08_0779"/>
<evidence type="ECO:0000313" key="3">
    <source>
        <dbReference type="Proteomes" id="UP000055590"/>
    </source>
</evidence>
<proteinExistence type="predicted"/>
<keyword evidence="3" id="KW-1185">Reference proteome</keyword>
<protein>
    <submittedName>
        <fullName evidence="2">UDP-glucose 4-epimerase</fullName>
    </submittedName>
</protein>
<gene>
    <name evidence="2" type="ORF">AKJ08_0779</name>
</gene>
<accession>A0A0K1PA62</accession>
<sequence length="337" mass="36667">MAKERETTPRKETQAPPRVVAVVGSQSALGRGLVARLCVHPSIERIVAIDLRPPETILPKVHFQRLDLTRPSADQEIADILLVEEVDTLVHLAYFGAPVPDAAYAHELEVIGTLHVLTAATAAKLGRLVVRSSTAVYGAHPKNPSLLREEHRVRGAPRSGFVSDKLEAERQVREYAADHPEVAVSILRLAPILGPSVHNVFQRYLQRTVAPTLAGFDPLMQAIHVDDAVEALEAAVFKAPRGIFNVAGRGVIPISAALRLCGTKALPMPYRLAETLLQSARGAGFGIALPAAMLDYLRYPFVTDSSRFEREVGFVPRHTTRDAVLAMASSETRSGRE</sequence>
<dbReference type="InterPro" id="IPR001509">
    <property type="entry name" value="Epimerase_deHydtase"/>
</dbReference>